<dbReference type="GO" id="GO:0070941">
    <property type="term" value="P:eisosome assembly"/>
    <property type="evidence" value="ECO:0007669"/>
    <property type="project" value="TreeGrafter"/>
</dbReference>
<feature type="transmembrane region" description="Helical" evidence="5">
    <location>
        <begin position="12"/>
        <end position="32"/>
    </location>
</feature>
<keyword evidence="3 5" id="KW-1133">Transmembrane helix</keyword>
<dbReference type="OrthoDB" id="2017497at2759"/>
<evidence type="ECO:0000256" key="1">
    <source>
        <dbReference type="ARBA" id="ARBA00004141"/>
    </source>
</evidence>
<dbReference type="InterPro" id="IPR008253">
    <property type="entry name" value="Marvel"/>
</dbReference>
<keyword evidence="2 5" id="KW-0812">Transmembrane</keyword>
<gene>
    <name evidence="7" type="ORF">CC86DRAFT_409383</name>
</gene>
<reference evidence="7" key="1">
    <citation type="journal article" date="2020" name="Stud. Mycol.">
        <title>101 Dothideomycetes genomes: a test case for predicting lifestyles and emergence of pathogens.</title>
        <authorList>
            <person name="Haridas S."/>
            <person name="Albert R."/>
            <person name="Binder M."/>
            <person name="Bloem J."/>
            <person name="Labutti K."/>
            <person name="Salamov A."/>
            <person name="Andreopoulos B."/>
            <person name="Baker S."/>
            <person name="Barry K."/>
            <person name="Bills G."/>
            <person name="Bluhm B."/>
            <person name="Cannon C."/>
            <person name="Castanera R."/>
            <person name="Culley D."/>
            <person name="Daum C."/>
            <person name="Ezra D."/>
            <person name="Gonzalez J."/>
            <person name="Henrissat B."/>
            <person name="Kuo A."/>
            <person name="Liang C."/>
            <person name="Lipzen A."/>
            <person name="Lutzoni F."/>
            <person name="Magnuson J."/>
            <person name="Mondo S."/>
            <person name="Nolan M."/>
            <person name="Ohm R."/>
            <person name="Pangilinan J."/>
            <person name="Park H.-J."/>
            <person name="Ramirez L."/>
            <person name="Alfaro M."/>
            <person name="Sun H."/>
            <person name="Tritt A."/>
            <person name="Yoshinaga Y."/>
            <person name="Zwiers L.-H."/>
            <person name="Turgeon B."/>
            <person name="Goodwin S."/>
            <person name="Spatafora J."/>
            <person name="Crous P."/>
            <person name="Grigoriev I."/>
        </authorList>
    </citation>
    <scope>NUCLEOTIDE SEQUENCE</scope>
    <source>
        <strain evidence="7">CBS 113818</strain>
    </source>
</reference>
<keyword evidence="8" id="KW-1185">Reference proteome</keyword>
<dbReference type="InterPro" id="IPR052649">
    <property type="entry name" value="NCE102-like"/>
</dbReference>
<dbReference type="GO" id="GO:0032126">
    <property type="term" value="C:eisosome"/>
    <property type="evidence" value="ECO:0007669"/>
    <property type="project" value="TreeGrafter"/>
</dbReference>
<accession>A0A6A6ZQY1</accession>
<dbReference type="PANTHER" id="PTHR28165">
    <property type="entry name" value="NON-CLASSICAL EXPORT PROTEIN 2-RELATED"/>
    <property type="match status" value="1"/>
</dbReference>
<feature type="transmembrane region" description="Helical" evidence="5">
    <location>
        <begin position="83"/>
        <end position="102"/>
    </location>
</feature>
<feature type="transmembrane region" description="Helical" evidence="5">
    <location>
        <begin position="52"/>
        <end position="76"/>
    </location>
</feature>
<protein>
    <recommendedName>
        <fullName evidence="6">MARVEL domain-containing protein</fullName>
    </recommendedName>
</protein>
<dbReference type="GO" id="GO:0072659">
    <property type="term" value="P:protein localization to plasma membrane"/>
    <property type="evidence" value="ECO:0007669"/>
    <property type="project" value="TreeGrafter"/>
</dbReference>
<evidence type="ECO:0000259" key="6">
    <source>
        <dbReference type="Pfam" id="PF01284"/>
    </source>
</evidence>
<dbReference type="EMBL" id="MU006232">
    <property type="protein sequence ID" value="KAF2823472.1"/>
    <property type="molecule type" value="Genomic_DNA"/>
</dbReference>
<evidence type="ECO:0000313" key="8">
    <source>
        <dbReference type="Proteomes" id="UP000799424"/>
    </source>
</evidence>
<dbReference type="Pfam" id="PF01284">
    <property type="entry name" value="MARVEL"/>
    <property type="match status" value="1"/>
</dbReference>
<dbReference type="AlphaFoldDB" id="A0A6A6ZQY1"/>
<comment type="subcellular location">
    <subcellularLocation>
        <location evidence="1">Membrane</location>
        <topology evidence="1">Multi-pass membrane protein</topology>
    </subcellularLocation>
</comment>
<feature type="transmembrane region" description="Helical" evidence="5">
    <location>
        <begin position="172"/>
        <end position="192"/>
    </location>
</feature>
<evidence type="ECO:0000256" key="3">
    <source>
        <dbReference type="ARBA" id="ARBA00022989"/>
    </source>
</evidence>
<evidence type="ECO:0000256" key="5">
    <source>
        <dbReference type="SAM" id="Phobius"/>
    </source>
</evidence>
<dbReference type="GO" id="GO:0005886">
    <property type="term" value="C:plasma membrane"/>
    <property type="evidence" value="ECO:0007669"/>
    <property type="project" value="TreeGrafter"/>
</dbReference>
<name>A0A6A6ZQY1_9PLEO</name>
<keyword evidence="4 5" id="KW-0472">Membrane</keyword>
<sequence length="196" mass="21415">MQHKCNLITSSVLRGFQILLSIIVLGLSVTLFKNYNTQPPIPDLSKAPMILPLGAAIGSLSLIAAVFCLAIAWTNFLREYIEMLVDVVIVVVNVVGGMILALKLRGLKCGDNSDENRLGTSFDYPYNGGLANSDLLNGGCARFGSVWYCANTTPERLNLLNLRCKQSQADSAFMFLTAVVLFGTLTLTYLRFKKSL</sequence>
<dbReference type="Proteomes" id="UP000799424">
    <property type="component" value="Unassembled WGS sequence"/>
</dbReference>
<proteinExistence type="predicted"/>
<evidence type="ECO:0000256" key="4">
    <source>
        <dbReference type="ARBA" id="ARBA00023136"/>
    </source>
</evidence>
<evidence type="ECO:0000313" key="7">
    <source>
        <dbReference type="EMBL" id="KAF2823472.1"/>
    </source>
</evidence>
<evidence type="ECO:0000256" key="2">
    <source>
        <dbReference type="ARBA" id="ARBA00022692"/>
    </source>
</evidence>
<organism evidence="7 8">
    <name type="scientific">Ophiobolus disseminans</name>
    <dbReference type="NCBI Taxonomy" id="1469910"/>
    <lineage>
        <taxon>Eukaryota</taxon>
        <taxon>Fungi</taxon>
        <taxon>Dikarya</taxon>
        <taxon>Ascomycota</taxon>
        <taxon>Pezizomycotina</taxon>
        <taxon>Dothideomycetes</taxon>
        <taxon>Pleosporomycetidae</taxon>
        <taxon>Pleosporales</taxon>
        <taxon>Pleosporineae</taxon>
        <taxon>Phaeosphaeriaceae</taxon>
        <taxon>Ophiobolus</taxon>
    </lineage>
</organism>
<feature type="domain" description="MARVEL" evidence="6">
    <location>
        <begin position="10"/>
        <end position="186"/>
    </location>
</feature>
<dbReference type="PANTHER" id="PTHR28165:SF2">
    <property type="entry name" value="MARVEL DOMAIN-CONTAINING PROTEIN"/>
    <property type="match status" value="1"/>
</dbReference>